<dbReference type="Gene3D" id="3.40.630.30">
    <property type="match status" value="1"/>
</dbReference>
<evidence type="ECO:0000313" key="3">
    <source>
        <dbReference type="EMBL" id="SDT13051.1"/>
    </source>
</evidence>
<accession>A0A1H1XVJ0</accession>
<evidence type="ECO:0000256" key="1">
    <source>
        <dbReference type="ARBA" id="ARBA00022679"/>
    </source>
</evidence>
<evidence type="ECO:0000259" key="2">
    <source>
        <dbReference type="PROSITE" id="PS51186"/>
    </source>
</evidence>
<sequence>MAGTEVGRARADELAAVGRLTVAAYTDGFVDADDPYVDRLADTAGRAAGAELWVARADGEVLGSVTYCPAGSAYREIAREGEGEFRMLAVAAAARGRGVARLLVERCVERTREEGCTGLRISTMATMHDAHRLYERLGFTRSPADDWSPVPGVRLLAYALELAR</sequence>
<evidence type="ECO:0000313" key="4">
    <source>
        <dbReference type="Proteomes" id="UP000198859"/>
    </source>
</evidence>
<gene>
    <name evidence="3" type="ORF">SAMN04488570_3611</name>
</gene>
<dbReference type="Proteomes" id="UP000198859">
    <property type="component" value="Chromosome I"/>
</dbReference>
<keyword evidence="4" id="KW-1185">Reference proteome</keyword>
<dbReference type="SUPFAM" id="SSF55729">
    <property type="entry name" value="Acyl-CoA N-acyltransferases (Nat)"/>
    <property type="match status" value="1"/>
</dbReference>
<organism evidence="3 4">
    <name type="scientific">Nocardioides scoriae</name>
    <dbReference type="NCBI Taxonomy" id="642780"/>
    <lineage>
        <taxon>Bacteria</taxon>
        <taxon>Bacillati</taxon>
        <taxon>Actinomycetota</taxon>
        <taxon>Actinomycetes</taxon>
        <taxon>Propionibacteriales</taxon>
        <taxon>Nocardioidaceae</taxon>
        <taxon>Nocardioides</taxon>
    </lineage>
</organism>
<dbReference type="PROSITE" id="PS51186">
    <property type="entry name" value="GNAT"/>
    <property type="match status" value="1"/>
</dbReference>
<dbReference type="STRING" id="642780.SAMN04488570_3611"/>
<keyword evidence="1 3" id="KW-0808">Transferase</keyword>
<reference evidence="4" key="1">
    <citation type="submission" date="2016-10" db="EMBL/GenBank/DDBJ databases">
        <authorList>
            <person name="Varghese N."/>
            <person name="Submissions S."/>
        </authorList>
    </citation>
    <scope>NUCLEOTIDE SEQUENCE [LARGE SCALE GENOMIC DNA]</scope>
    <source>
        <strain evidence="4">DSM 22127</strain>
    </source>
</reference>
<dbReference type="OrthoDB" id="273614at2"/>
<dbReference type="InterPro" id="IPR016181">
    <property type="entry name" value="Acyl_CoA_acyltransferase"/>
</dbReference>
<dbReference type="RefSeq" id="WP_091732570.1">
    <property type="nucleotide sequence ID" value="NZ_LT629757.1"/>
</dbReference>
<dbReference type="InterPro" id="IPR000182">
    <property type="entry name" value="GNAT_dom"/>
</dbReference>
<dbReference type="InterPro" id="IPR050769">
    <property type="entry name" value="NAT_camello-type"/>
</dbReference>
<name>A0A1H1XVJ0_9ACTN</name>
<dbReference type="PANTHER" id="PTHR13947:SF37">
    <property type="entry name" value="LD18367P"/>
    <property type="match status" value="1"/>
</dbReference>
<protein>
    <submittedName>
        <fullName evidence="3">Acetyltransferase (GNAT) family protein</fullName>
    </submittedName>
</protein>
<dbReference type="GO" id="GO:0008080">
    <property type="term" value="F:N-acetyltransferase activity"/>
    <property type="evidence" value="ECO:0007669"/>
    <property type="project" value="InterPro"/>
</dbReference>
<feature type="domain" description="N-acetyltransferase" evidence="2">
    <location>
        <begin position="4"/>
        <end position="164"/>
    </location>
</feature>
<dbReference type="AlphaFoldDB" id="A0A1H1XVJ0"/>
<dbReference type="Pfam" id="PF00583">
    <property type="entry name" value="Acetyltransf_1"/>
    <property type="match status" value="1"/>
</dbReference>
<dbReference type="EMBL" id="LT629757">
    <property type="protein sequence ID" value="SDT13051.1"/>
    <property type="molecule type" value="Genomic_DNA"/>
</dbReference>
<dbReference type="PANTHER" id="PTHR13947">
    <property type="entry name" value="GNAT FAMILY N-ACETYLTRANSFERASE"/>
    <property type="match status" value="1"/>
</dbReference>
<proteinExistence type="predicted"/>